<feature type="transmembrane region" description="Helical" evidence="5">
    <location>
        <begin position="109"/>
        <end position="130"/>
    </location>
</feature>
<feature type="transmembrane region" description="Helical" evidence="5">
    <location>
        <begin position="168"/>
        <end position="192"/>
    </location>
</feature>
<keyword evidence="9" id="KW-1185">Reference proteome</keyword>
<keyword evidence="2 5" id="KW-0812">Transmembrane</keyword>
<reference evidence="8 9" key="1">
    <citation type="submission" date="2023-10" db="EMBL/GenBank/DDBJ databases">
        <title>Bacteria for the degradation of biodegradable plastic PBAT(Polybutylene adipate terephthalate).</title>
        <authorList>
            <person name="Weon H.-Y."/>
            <person name="Yeon J."/>
        </authorList>
    </citation>
    <scope>NUCLEOTIDE SEQUENCE [LARGE SCALE GENOMIC DNA]</scope>
    <source>
        <strain evidence="8 9">SBD 7-3</strain>
    </source>
</reference>
<evidence type="ECO:0000313" key="9">
    <source>
        <dbReference type="Proteomes" id="UP001303946"/>
    </source>
</evidence>
<evidence type="ECO:0000256" key="6">
    <source>
        <dbReference type="SAM" id="SignalP"/>
    </source>
</evidence>
<evidence type="ECO:0000256" key="2">
    <source>
        <dbReference type="ARBA" id="ARBA00022692"/>
    </source>
</evidence>
<accession>A0ABZ0CV99</accession>
<organism evidence="8 9">
    <name type="scientific">Piscinibacter gummiphilus</name>
    <dbReference type="NCBI Taxonomy" id="946333"/>
    <lineage>
        <taxon>Bacteria</taxon>
        <taxon>Pseudomonadati</taxon>
        <taxon>Pseudomonadota</taxon>
        <taxon>Betaproteobacteria</taxon>
        <taxon>Burkholderiales</taxon>
        <taxon>Sphaerotilaceae</taxon>
        <taxon>Piscinibacter</taxon>
    </lineage>
</organism>
<dbReference type="SUPFAM" id="SSF144091">
    <property type="entry name" value="Rhomboid-like"/>
    <property type="match status" value="1"/>
</dbReference>
<dbReference type="InterPro" id="IPR022764">
    <property type="entry name" value="Peptidase_S54_rhomboid_dom"/>
</dbReference>
<evidence type="ECO:0000313" key="8">
    <source>
        <dbReference type="EMBL" id="WOB08813.1"/>
    </source>
</evidence>
<evidence type="ECO:0000256" key="1">
    <source>
        <dbReference type="ARBA" id="ARBA00004141"/>
    </source>
</evidence>
<dbReference type="Proteomes" id="UP001303946">
    <property type="component" value="Chromosome"/>
</dbReference>
<sequence>MNQRHRPGVAWCAMALVLLAGSLIAQGPTARAVLEWRPDAIVDDPWRAWSAAFVHYSRLHLIGNLTGLALTAAFGWVSRLPTSATISWALAWPLTHLAFFWLAPDLRHYGGLSGVVHAGVAIGLVHLFITGTRGQRLIATALCAGLIAKILSETPWRGAVQQQDGWDIAIAPIAHVTGVLAGTTLALAAHALRRLNAPPRLSP</sequence>
<feature type="transmembrane region" description="Helical" evidence="5">
    <location>
        <begin position="137"/>
        <end position="156"/>
    </location>
</feature>
<proteinExistence type="predicted"/>
<keyword evidence="8" id="KW-0378">Hydrolase</keyword>
<evidence type="ECO:0000256" key="3">
    <source>
        <dbReference type="ARBA" id="ARBA00022989"/>
    </source>
</evidence>
<evidence type="ECO:0000256" key="5">
    <source>
        <dbReference type="SAM" id="Phobius"/>
    </source>
</evidence>
<dbReference type="EMBL" id="CP136336">
    <property type="protein sequence ID" value="WOB08813.1"/>
    <property type="molecule type" value="Genomic_DNA"/>
</dbReference>
<protein>
    <submittedName>
        <fullName evidence="8">Rhombosortase</fullName>
        <ecNumber evidence="8">3.4.21.-</ecNumber>
    </submittedName>
</protein>
<evidence type="ECO:0000256" key="4">
    <source>
        <dbReference type="ARBA" id="ARBA00023136"/>
    </source>
</evidence>
<feature type="transmembrane region" description="Helical" evidence="5">
    <location>
        <begin position="56"/>
        <end position="77"/>
    </location>
</feature>
<dbReference type="GO" id="GO:0016787">
    <property type="term" value="F:hydrolase activity"/>
    <property type="evidence" value="ECO:0007669"/>
    <property type="project" value="UniProtKB-KW"/>
</dbReference>
<keyword evidence="3 5" id="KW-1133">Transmembrane helix</keyword>
<dbReference type="Pfam" id="PF01694">
    <property type="entry name" value="Rhomboid"/>
    <property type="match status" value="1"/>
</dbReference>
<dbReference type="InterPro" id="IPR035952">
    <property type="entry name" value="Rhomboid-like_sf"/>
</dbReference>
<keyword evidence="6" id="KW-0732">Signal</keyword>
<name>A0ABZ0CV99_9BURK</name>
<dbReference type="RefSeq" id="WP_316701671.1">
    <property type="nucleotide sequence ID" value="NZ_CP136336.1"/>
</dbReference>
<dbReference type="NCBIfam" id="TIGR03902">
    <property type="entry name" value="rhom_GG_sort"/>
    <property type="match status" value="1"/>
</dbReference>
<feature type="transmembrane region" description="Helical" evidence="5">
    <location>
        <begin position="84"/>
        <end position="103"/>
    </location>
</feature>
<dbReference type="Gene3D" id="1.20.1540.10">
    <property type="entry name" value="Rhomboid-like"/>
    <property type="match status" value="1"/>
</dbReference>
<gene>
    <name evidence="8" type="primary">rrtA</name>
    <name evidence="8" type="ORF">RXV79_01850</name>
</gene>
<feature type="signal peptide" evidence="6">
    <location>
        <begin position="1"/>
        <end position="25"/>
    </location>
</feature>
<feature type="domain" description="Peptidase S54 rhomboid" evidence="7">
    <location>
        <begin position="45"/>
        <end position="188"/>
    </location>
</feature>
<feature type="chain" id="PRO_5047392163" evidence="6">
    <location>
        <begin position="26"/>
        <end position="203"/>
    </location>
</feature>
<evidence type="ECO:0000259" key="7">
    <source>
        <dbReference type="Pfam" id="PF01694"/>
    </source>
</evidence>
<keyword evidence="4 5" id="KW-0472">Membrane</keyword>
<dbReference type="EC" id="3.4.21.-" evidence="8"/>
<comment type="subcellular location">
    <subcellularLocation>
        <location evidence="1">Membrane</location>
        <topology evidence="1">Multi-pass membrane protein</topology>
    </subcellularLocation>
</comment>
<dbReference type="InterPro" id="IPR023826">
    <property type="entry name" value="Rhom-like_SP_proteobac"/>
</dbReference>